<evidence type="ECO:0008006" key="3">
    <source>
        <dbReference type="Google" id="ProtNLM"/>
    </source>
</evidence>
<dbReference type="EMBL" id="JAQKAB010000006">
    <property type="protein sequence ID" value="MDA7027081.1"/>
    <property type="molecule type" value="Genomic_DNA"/>
</dbReference>
<name>A0ABT4X6P5_9BACI</name>
<comment type="caution">
    <text evidence="1">The sequence shown here is derived from an EMBL/GenBank/DDBJ whole genome shotgun (WGS) entry which is preliminary data.</text>
</comment>
<protein>
    <recommendedName>
        <fullName evidence="3">Lantibiotic</fullName>
    </recommendedName>
</protein>
<reference evidence="1 2" key="1">
    <citation type="submission" date="2023-01" db="EMBL/GenBank/DDBJ databases">
        <title>Bacillus changyiensis sp. nov., isolated from a coastal deposit.</title>
        <authorList>
            <person name="Xiao G."/>
            <person name="Lai Q."/>
            <person name="Hu Z."/>
            <person name="Shao Z."/>
        </authorList>
    </citation>
    <scope>NUCLEOTIDE SEQUENCE [LARGE SCALE GENOMIC DNA]</scope>
    <source>
        <strain evidence="1 2">CLL-7-23</strain>
    </source>
</reference>
<gene>
    <name evidence="1" type="ORF">PJ311_10720</name>
</gene>
<evidence type="ECO:0000313" key="1">
    <source>
        <dbReference type="EMBL" id="MDA7027081.1"/>
    </source>
</evidence>
<organism evidence="1 2">
    <name type="scientific">Bacillus changyiensis</name>
    <dbReference type="NCBI Taxonomy" id="3004103"/>
    <lineage>
        <taxon>Bacteria</taxon>
        <taxon>Bacillati</taxon>
        <taxon>Bacillota</taxon>
        <taxon>Bacilli</taxon>
        <taxon>Bacillales</taxon>
        <taxon>Bacillaceae</taxon>
        <taxon>Bacillus</taxon>
    </lineage>
</organism>
<accession>A0ABT4X6P5</accession>
<keyword evidence="2" id="KW-1185">Reference proteome</keyword>
<dbReference type="Proteomes" id="UP001211894">
    <property type="component" value="Unassembled WGS sequence"/>
</dbReference>
<dbReference type="InterPro" id="IPR026479">
    <property type="entry name" value="Glycopep_SunS"/>
</dbReference>
<dbReference type="Pfam" id="PF19151">
    <property type="entry name" value="Sublancin"/>
    <property type="match status" value="1"/>
</dbReference>
<evidence type="ECO:0000313" key="2">
    <source>
        <dbReference type="Proteomes" id="UP001211894"/>
    </source>
</evidence>
<proteinExistence type="predicted"/>
<sequence length="58" mass="6431">MTKEILELMEEVSAEEIQELEGKGKRFNGAQCAWMLVSCTGFGCGGPANCGYYKKYCK</sequence>
<dbReference type="RefSeq" id="WP_271340936.1">
    <property type="nucleotide sequence ID" value="NZ_JAQKAB010000006.1"/>
</dbReference>